<comment type="caution">
    <text evidence="7">The sequence shown here is derived from an EMBL/GenBank/DDBJ whole genome shotgun (WGS) entry which is preliminary data.</text>
</comment>
<evidence type="ECO:0000256" key="3">
    <source>
        <dbReference type="ARBA" id="ARBA00023136"/>
    </source>
</evidence>
<evidence type="ECO:0000256" key="4">
    <source>
        <dbReference type="ARBA" id="ARBA00023139"/>
    </source>
</evidence>
<dbReference type="SMART" id="SM01262">
    <property type="entry name" value="LAMTOR"/>
    <property type="match status" value="1"/>
</dbReference>
<feature type="region of interest" description="Disordered" evidence="6">
    <location>
        <begin position="114"/>
        <end position="156"/>
    </location>
</feature>
<keyword evidence="4" id="KW-0564">Palmitate</keyword>
<evidence type="ECO:0000313" key="7">
    <source>
        <dbReference type="EMBL" id="KAF7511203.1"/>
    </source>
</evidence>
<keyword evidence="5" id="KW-0449">Lipoprotein</keyword>
<comment type="subcellular location">
    <subcellularLocation>
        <location evidence="1">Endomembrane system</location>
    </subcellularLocation>
</comment>
<dbReference type="GO" id="GO:0001919">
    <property type="term" value="P:regulation of receptor recycling"/>
    <property type="evidence" value="ECO:0007669"/>
    <property type="project" value="InterPro"/>
</dbReference>
<sequence>MGVCLSCLGISHQSSSDPERSHLLSSDDPYNASGYGYGSTSQGLAPPRHVLNPEDVKREQEALEQITRWTTDAVIDIFPHQAILLSNSSTNLNPSSIYDQIPGDKSSKHIRIYPASRPVSQASTENSMRSRSSTRNRGAKAAQPRIFRTLEMGPGD</sequence>
<dbReference type="OrthoDB" id="5299893at2759"/>
<feature type="region of interest" description="Disordered" evidence="6">
    <location>
        <begin position="12"/>
        <end position="49"/>
    </location>
</feature>
<dbReference type="GO" id="GO:0032008">
    <property type="term" value="P:positive regulation of TOR signaling"/>
    <property type="evidence" value="ECO:0007669"/>
    <property type="project" value="InterPro"/>
</dbReference>
<keyword evidence="2" id="KW-0519">Myristate</keyword>
<dbReference type="Proteomes" id="UP000606974">
    <property type="component" value="Unassembled WGS sequence"/>
</dbReference>
<protein>
    <recommendedName>
        <fullName evidence="9">Late endosomal/lysosomal adaptor and MAPK and MTOR activator-domain-containing protein</fullName>
    </recommendedName>
</protein>
<dbReference type="InterPro" id="IPR028209">
    <property type="entry name" value="LAMTOR1/MEH1"/>
</dbReference>
<dbReference type="AlphaFoldDB" id="A0A8H7ALF7"/>
<evidence type="ECO:0000256" key="1">
    <source>
        <dbReference type="ARBA" id="ARBA00004308"/>
    </source>
</evidence>
<gene>
    <name evidence="7" type="ORF">GJ744_005100</name>
</gene>
<dbReference type="EMBL" id="JAACFV010000022">
    <property type="protein sequence ID" value="KAF7511203.1"/>
    <property type="molecule type" value="Genomic_DNA"/>
</dbReference>
<accession>A0A8H7ALF7</accession>
<evidence type="ECO:0008006" key="9">
    <source>
        <dbReference type="Google" id="ProtNLM"/>
    </source>
</evidence>
<reference evidence="7" key="1">
    <citation type="submission" date="2020-02" db="EMBL/GenBank/DDBJ databases">
        <authorList>
            <person name="Palmer J.M."/>
        </authorList>
    </citation>
    <scope>NUCLEOTIDE SEQUENCE</scope>
    <source>
        <strain evidence="7">EPUS1.4</strain>
        <tissue evidence="7">Thallus</tissue>
    </source>
</reference>
<dbReference type="GO" id="GO:0043410">
    <property type="term" value="P:positive regulation of MAPK cascade"/>
    <property type="evidence" value="ECO:0007669"/>
    <property type="project" value="InterPro"/>
</dbReference>
<keyword evidence="8" id="KW-1185">Reference proteome</keyword>
<dbReference type="GO" id="GO:0031902">
    <property type="term" value="C:late endosome membrane"/>
    <property type="evidence" value="ECO:0007669"/>
    <property type="project" value="InterPro"/>
</dbReference>
<evidence type="ECO:0000256" key="6">
    <source>
        <dbReference type="SAM" id="MobiDB-lite"/>
    </source>
</evidence>
<evidence type="ECO:0000256" key="2">
    <source>
        <dbReference type="ARBA" id="ARBA00022707"/>
    </source>
</evidence>
<dbReference type="GO" id="GO:0071986">
    <property type="term" value="C:Ragulator complex"/>
    <property type="evidence" value="ECO:0007669"/>
    <property type="project" value="InterPro"/>
</dbReference>
<dbReference type="GO" id="GO:0016197">
    <property type="term" value="P:endosomal transport"/>
    <property type="evidence" value="ECO:0007669"/>
    <property type="project" value="InterPro"/>
</dbReference>
<keyword evidence="3" id="KW-0472">Membrane</keyword>
<evidence type="ECO:0000256" key="5">
    <source>
        <dbReference type="ARBA" id="ARBA00023288"/>
    </source>
</evidence>
<dbReference type="GO" id="GO:0045121">
    <property type="term" value="C:membrane raft"/>
    <property type="evidence" value="ECO:0007669"/>
    <property type="project" value="InterPro"/>
</dbReference>
<organism evidence="7 8">
    <name type="scientific">Endocarpon pusillum</name>
    <dbReference type="NCBI Taxonomy" id="364733"/>
    <lineage>
        <taxon>Eukaryota</taxon>
        <taxon>Fungi</taxon>
        <taxon>Dikarya</taxon>
        <taxon>Ascomycota</taxon>
        <taxon>Pezizomycotina</taxon>
        <taxon>Eurotiomycetes</taxon>
        <taxon>Chaetothyriomycetidae</taxon>
        <taxon>Verrucariales</taxon>
        <taxon>Verrucariaceae</taxon>
        <taxon>Endocarpon</taxon>
    </lineage>
</organism>
<name>A0A8H7ALF7_9EURO</name>
<evidence type="ECO:0000313" key="8">
    <source>
        <dbReference type="Proteomes" id="UP000606974"/>
    </source>
</evidence>
<dbReference type="GO" id="GO:0071230">
    <property type="term" value="P:cellular response to amino acid stimulus"/>
    <property type="evidence" value="ECO:0007669"/>
    <property type="project" value="InterPro"/>
</dbReference>
<dbReference type="Pfam" id="PF15454">
    <property type="entry name" value="LAMTOR"/>
    <property type="match status" value="1"/>
</dbReference>
<proteinExistence type="predicted"/>